<name>X1QY52_9ZZZZ</name>
<dbReference type="AlphaFoldDB" id="X1QY52"/>
<organism evidence="1">
    <name type="scientific">marine sediment metagenome</name>
    <dbReference type="NCBI Taxonomy" id="412755"/>
    <lineage>
        <taxon>unclassified sequences</taxon>
        <taxon>metagenomes</taxon>
        <taxon>ecological metagenomes</taxon>
    </lineage>
</organism>
<comment type="caution">
    <text evidence="1">The sequence shown here is derived from an EMBL/GenBank/DDBJ whole genome shotgun (WGS) entry which is preliminary data.</text>
</comment>
<reference evidence="1" key="1">
    <citation type="journal article" date="2014" name="Front. Microbiol.">
        <title>High frequency of phylogenetically diverse reductive dehalogenase-homologous genes in deep subseafloor sedimentary metagenomes.</title>
        <authorList>
            <person name="Kawai M."/>
            <person name="Futagami T."/>
            <person name="Toyoda A."/>
            <person name="Takaki Y."/>
            <person name="Nishi S."/>
            <person name="Hori S."/>
            <person name="Arai W."/>
            <person name="Tsubouchi T."/>
            <person name="Morono Y."/>
            <person name="Uchiyama I."/>
            <person name="Ito T."/>
            <person name="Fujiyama A."/>
            <person name="Inagaki F."/>
            <person name="Takami H."/>
        </authorList>
    </citation>
    <scope>NUCLEOTIDE SEQUENCE</scope>
    <source>
        <strain evidence="1">Expedition CK06-06</strain>
    </source>
</reference>
<protein>
    <submittedName>
        <fullName evidence="1">Uncharacterized protein</fullName>
    </submittedName>
</protein>
<gene>
    <name evidence="1" type="ORF">S12H4_21975</name>
</gene>
<sequence length="30" mass="3400">EKGKGEEGLRPGKIQLKTKIMARVRVEGKY</sequence>
<proteinExistence type="predicted"/>
<evidence type="ECO:0000313" key="1">
    <source>
        <dbReference type="EMBL" id="GAI73218.1"/>
    </source>
</evidence>
<dbReference type="EMBL" id="BARW01011381">
    <property type="protein sequence ID" value="GAI73218.1"/>
    <property type="molecule type" value="Genomic_DNA"/>
</dbReference>
<feature type="non-terminal residue" evidence="1">
    <location>
        <position position="1"/>
    </location>
</feature>
<accession>X1QY52</accession>